<evidence type="ECO:0000313" key="8">
    <source>
        <dbReference type="RefSeq" id="XP_013418098.1"/>
    </source>
</evidence>
<protein>
    <submittedName>
        <fullName evidence="8">Uncharacterized protein LOC106179117</fullName>
    </submittedName>
</protein>
<comment type="subcellular location">
    <subcellularLocation>
        <location evidence="1">Membrane</location>
        <topology evidence="1">Single-pass membrane protein</topology>
    </subcellularLocation>
</comment>
<dbReference type="InterPro" id="IPR006212">
    <property type="entry name" value="Furin_repeat"/>
</dbReference>
<evidence type="ECO:0000256" key="6">
    <source>
        <dbReference type="SAM" id="Phobius"/>
    </source>
</evidence>
<dbReference type="CDD" id="cd00064">
    <property type="entry name" value="FU"/>
    <property type="match status" value="1"/>
</dbReference>
<reference evidence="8" key="1">
    <citation type="submission" date="2025-08" db="UniProtKB">
        <authorList>
            <consortium name="RefSeq"/>
        </authorList>
    </citation>
    <scope>IDENTIFICATION</scope>
    <source>
        <tissue evidence="8">Gonads</tissue>
    </source>
</reference>
<evidence type="ECO:0000313" key="7">
    <source>
        <dbReference type="Proteomes" id="UP000085678"/>
    </source>
</evidence>
<dbReference type="RefSeq" id="XP_013418098.1">
    <property type="nucleotide sequence ID" value="XM_013562644.1"/>
</dbReference>
<dbReference type="AlphaFoldDB" id="A0A1S3K638"/>
<feature type="compositionally biased region" description="Low complexity" evidence="5">
    <location>
        <begin position="168"/>
        <end position="184"/>
    </location>
</feature>
<feature type="transmembrane region" description="Helical" evidence="6">
    <location>
        <begin position="284"/>
        <end position="310"/>
    </location>
</feature>
<dbReference type="InParanoid" id="A0A1S3K638"/>
<evidence type="ECO:0000256" key="3">
    <source>
        <dbReference type="ARBA" id="ARBA00022989"/>
    </source>
</evidence>
<dbReference type="Proteomes" id="UP000085678">
    <property type="component" value="Unplaced"/>
</dbReference>
<dbReference type="KEGG" id="lak:106179117"/>
<evidence type="ECO:0000256" key="5">
    <source>
        <dbReference type="SAM" id="MobiDB-lite"/>
    </source>
</evidence>
<dbReference type="SMART" id="SM00261">
    <property type="entry name" value="FU"/>
    <property type="match status" value="1"/>
</dbReference>
<sequence length="657" mass="73279">MTDWCLQYVEVSEGHYNFSCQNQNDCPEQSYKTNSLCVLVQELYLNSSCNNNGTFLNASVINQLCSDENFTIPCINFTVIEKTDICQPCHDSCSSCSGPGEKNCTECKTGFHRSFSPVTTTAISTSTTSTTLSSTIVTDVTDAYDNVTMHSSRGSRSKRGITDSYNDTTNTTPMTTSSTTEPTTAAMTTGVPTIRQCVPCQDTFDQDISVDHLVKKCTEWLKSGMPPVEIIHIIKRCSNKNVTIPNANATWCCPPRCKDDCLSDGSCMESTTTPPTQPPFLDKYLYIIIGGGCGAVVLVVLIVVVVVVCVRRKRRRKNHAPPPLPGLEELTQGRNNDIKEEEMEGAVGPLCPGIQSQDILRKHEMITRYTPDPLRKFPGETKDNQTANEEEDDLPTYGNVDETEDLPTYGNEAFVRSTVHLRGKKDPLSEQQELPIYGNVEDEQQDLPINGNVDDGQQDLPVNGIEMSELNDLPTYGNMESNEKELPVYGNEEFQDGVNIRSTVGGAVQKHDRPPTYINLDKKQQEEFQRIFGVGNAENTQPEEESELQTFSDNKRDEVPTEATMRDPHGSTRSMISDLSEAFKRFKMSQHNSKSASRKQLIDLEEEDTKTNENSSDSSLLPEESYENLSGEAMRTGHTAVQEEDEIYENFQVSRRH</sequence>
<dbReference type="GO" id="GO:0016020">
    <property type="term" value="C:membrane"/>
    <property type="evidence" value="ECO:0007669"/>
    <property type="project" value="UniProtKB-SubCell"/>
</dbReference>
<keyword evidence="4 6" id="KW-0472">Membrane</keyword>
<name>A0A1S3K638_LINAN</name>
<feature type="compositionally biased region" description="Basic and acidic residues" evidence="5">
    <location>
        <begin position="373"/>
        <end position="383"/>
    </location>
</feature>
<dbReference type="GeneID" id="106179117"/>
<dbReference type="GO" id="GO:0071944">
    <property type="term" value="C:cell periphery"/>
    <property type="evidence" value="ECO:0007669"/>
    <property type="project" value="UniProtKB-ARBA"/>
</dbReference>
<organism evidence="7 8">
    <name type="scientific">Lingula anatina</name>
    <name type="common">Brachiopod</name>
    <name type="synonym">Lingula unguis</name>
    <dbReference type="NCBI Taxonomy" id="7574"/>
    <lineage>
        <taxon>Eukaryota</taxon>
        <taxon>Metazoa</taxon>
        <taxon>Spiralia</taxon>
        <taxon>Lophotrochozoa</taxon>
        <taxon>Brachiopoda</taxon>
        <taxon>Linguliformea</taxon>
        <taxon>Lingulata</taxon>
        <taxon>Lingulida</taxon>
        <taxon>Linguloidea</taxon>
        <taxon>Lingulidae</taxon>
        <taxon>Lingula</taxon>
    </lineage>
</organism>
<dbReference type="OrthoDB" id="300641at2759"/>
<evidence type="ECO:0000256" key="1">
    <source>
        <dbReference type="ARBA" id="ARBA00004167"/>
    </source>
</evidence>
<feature type="region of interest" description="Disordered" evidence="5">
    <location>
        <begin position="536"/>
        <end position="573"/>
    </location>
</feature>
<feature type="compositionally biased region" description="Basic and acidic residues" evidence="5">
    <location>
        <begin position="553"/>
        <end position="570"/>
    </location>
</feature>
<evidence type="ECO:0000256" key="4">
    <source>
        <dbReference type="ARBA" id="ARBA00023136"/>
    </source>
</evidence>
<keyword evidence="3 6" id="KW-1133">Transmembrane helix</keyword>
<keyword evidence="7" id="KW-1185">Reference proteome</keyword>
<feature type="region of interest" description="Disordered" evidence="5">
    <location>
        <begin position="371"/>
        <end position="406"/>
    </location>
</feature>
<dbReference type="PANTHER" id="PTHR15549:SF30">
    <property type="entry name" value="MID2 DOMAIN-CONTAINING PROTEIN"/>
    <property type="match status" value="1"/>
</dbReference>
<dbReference type="PANTHER" id="PTHR15549">
    <property type="entry name" value="PAIRED IMMUNOGLOBULIN-LIKE TYPE 2 RECEPTOR"/>
    <property type="match status" value="1"/>
</dbReference>
<feature type="region of interest" description="Disordered" evidence="5">
    <location>
        <begin position="587"/>
        <end position="657"/>
    </location>
</feature>
<dbReference type="InterPro" id="IPR051694">
    <property type="entry name" value="Immunoregulatory_rcpt-like"/>
</dbReference>
<accession>A0A1S3K638</accession>
<keyword evidence="2 6" id="KW-0812">Transmembrane</keyword>
<feature type="region of interest" description="Disordered" evidence="5">
    <location>
        <begin position="149"/>
        <end position="184"/>
    </location>
</feature>
<proteinExistence type="predicted"/>
<gene>
    <name evidence="8" type="primary">LOC106179117</name>
</gene>
<evidence type="ECO:0000256" key="2">
    <source>
        <dbReference type="ARBA" id="ARBA00022692"/>
    </source>
</evidence>